<feature type="transmembrane region" description="Helical" evidence="3">
    <location>
        <begin position="201"/>
        <end position="223"/>
    </location>
</feature>
<dbReference type="GO" id="GO:0005085">
    <property type="term" value="F:guanyl-nucleotide exchange factor activity"/>
    <property type="evidence" value="ECO:0007669"/>
    <property type="project" value="UniProtKB-KW"/>
</dbReference>
<dbReference type="InterPro" id="IPR001194">
    <property type="entry name" value="cDENN_dom"/>
</dbReference>
<reference evidence="5" key="1">
    <citation type="submission" date="2022-08" db="EMBL/GenBank/DDBJ databases">
        <title>Genome sequencing of akame (Lates japonicus).</title>
        <authorList>
            <person name="Hashiguchi Y."/>
            <person name="Takahashi H."/>
        </authorList>
    </citation>
    <scope>NUCLEOTIDE SEQUENCE</scope>
    <source>
        <strain evidence="5">Kochi</strain>
    </source>
</reference>
<keyword evidence="3" id="KW-1133">Transmembrane helix</keyword>
<dbReference type="SMART" id="SM00799">
    <property type="entry name" value="DENN"/>
    <property type="match status" value="1"/>
</dbReference>
<dbReference type="Gene3D" id="3.30.450.200">
    <property type="match status" value="1"/>
</dbReference>
<evidence type="ECO:0000256" key="2">
    <source>
        <dbReference type="SAM" id="MobiDB-lite"/>
    </source>
</evidence>
<dbReference type="InterPro" id="IPR043153">
    <property type="entry name" value="DENN_C"/>
</dbReference>
<organism evidence="5 6">
    <name type="scientific">Lates japonicus</name>
    <name type="common">Japanese lates</name>
    <dbReference type="NCBI Taxonomy" id="270547"/>
    <lineage>
        <taxon>Eukaryota</taxon>
        <taxon>Metazoa</taxon>
        <taxon>Chordata</taxon>
        <taxon>Craniata</taxon>
        <taxon>Vertebrata</taxon>
        <taxon>Euteleostomi</taxon>
        <taxon>Actinopterygii</taxon>
        <taxon>Neopterygii</taxon>
        <taxon>Teleostei</taxon>
        <taxon>Neoteleostei</taxon>
        <taxon>Acanthomorphata</taxon>
        <taxon>Carangaria</taxon>
        <taxon>Carangaria incertae sedis</taxon>
        <taxon>Centropomidae</taxon>
        <taxon>Lates</taxon>
    </lineage>
</organism>
<dbReference type="PROSITE" id="PS50211">
    <property type="entry name" value="DENN"/>
    <property type="match status" value="1"/>
</dbReference>
<dbReference type="EMBL" id="BRZM01001203">
    <property type="protein sequence ID" value="GLD72745.1"/>
    <property type="molecule type" value="Genomic_DNA"/>
</dbReference>
<evidence type="ECO:0000256" key="1">
    <source>
        <dbReference type="ARBA" id="ARBA00022658"/>
    </source>
</evidence>
<accession>A0AAD3NHV7</accession>
<keyword evidence="6" id="KW-1185">Reference proteome</keyword>
<sequence>MSPEAGNGVLFTSMTLAFSLAPSGPPPRVHRSTSNKCFPQDHTDQEVLQTIPKFCFPSDVESYLPWFEIYYKLLNTLADYLMKHQENDLNDMLNSLYDLPVPKPFTPVNLSVNEQLYIATGQVLRDRRSKEPHSYFIAPDINGLPTIPESRNLTEYFVAVDVNNMLQLYASMLHERRIIITSSKLSTVFVPYALCLSVRELVTVCACVGGLALAVACVVLCALSLSPRATYLFVAHLRYAGPDIGVCQQREKQGVGNWVTYSVQGRGEGKASMAINTQEQRGRGGNGQKDGIRRGGKRNKK</sequence>
<dbReference type="Gene3D" id="3.40.50.11500">
    <property type="match status" value="1"/>
</dbReference>
<evidence type="ECO:0000313" key="5">
    <source>
        <dbReference type="EMBL" id="GLD72745.1"/>
    </source>
</evidence>
<dbReference type="GO" id="GO:0016607">
    <property type="term" value="C:nuclear speck"/>
    <property type="evidence" value="ECO:0007669"/>
    <property type="project" value="TreeGrafter"/>
</dbReference>
<dbReference type="InterPro" id="IPR040032">
    <property type="entry name" value="DENND1A/B/C"/>
</dbReference>
<proteinExistence type="predicted"/>
<dbReference type="GO" id="GO:0005829">
    <property type="term" value="C:cytosol"/>
    <property type="evidence" value="ECO:0007669"/>
    <property type="project" value="TreeGrafter"/>
</dbReference>
<evidence type="ECO:0000256" key="3">
    <source>
        <dbReference type="SAM" id="Phobius"/>
    </source>
</evidence>
<feature type="domain" description="UDENN" evidence="4">
    <location>
        <begin position="1"/>
        <end position="301"/>
    </location>
</feature>
<dbReference type="AlphaFoldDB" id="A0AAD3NHV7"/>
<protein>
    <submittedName>
        <fullName evidence="5">DENN domain-containing protein 1B isoform X2</fullName>
    </submittedName>
</protein>
<evidence type="ECO:0000313" key="6">
    <source>
        <dbReference type="Proteomes" id="UP001279410"/>
    </source>
</evidence>
<dbReference type="Pfam" id="PF02141">
    <property type="entry name" value="DENN"/>
    <property type="match status" value="1"/>
</dbReference>
<gene>
    <name evidence="5" type="ORF">AKAME5_002407000</name>
</gene>
<dbReference type="GO" id="GO:1901981">
    <property type="term" value="F:phosphatidylinositol phosphate binding"/>
    <property type="evidence" value="ECO:0007669"/>
    <property type="project" value="TreeGrafter"/>
</dbReference>
<feature type="region of interest" description="Disordered" evidence="2">
    <location>
        <begin position="273"/>
        <end position="301"/>
    </location>
</feature>
<comment type="caution">
    <text evidence="5">The sequence shown here is derived from an EMBL/GenBank/DDBJ whole genome shotgun (WGS) entry which is preliminary data.</text>
</comment>
<dbReference type="GO" id="GO:0006897">
    <property type="term" value="P:endocytosis"/>
    <property type="evidence" value="ECO:0007669"/>
    <property type="project" value="TreeGrafter"/>
</dbReference>
<dbReference type="PANTHER" id="PTHR13196">
    <property type="entry name" value="DENN DOMAIN-CONTAINING"/>
    <property type="match status" value="1"/>
</dbReference>
<keyword evidence="3" id="KW-0472">Membrane</keyword>
<name>A0AAD3NHV7_LATJO</name>
<dbReference type="InterPro" id="IPR037516">
    <property type="entry name" value="Tripartite_DENN"/>
</dbReference>
<dbReference type="Proteomes" id="UP001279410">
    <property type="component" value="Unassembled WGS sequence"/>
</dbReference>
<keyword evidence="3" id="KW-0812">Transmembrane</keyword>
<keyword evidence="1" id="KW-0344">Guanine-nucleotide releasing factor</keyword>
<dbReference type="PANTHER" id="PTHR13196:SF24">
    <property type="entry name" value="DENN DOMAIN-CONTAINING PROTEIN 1B"/>
    <property type="match status" value="1"/>
</dbReference>
<dbReference type="GO" id="GO:0032456">
    <property type="term" value="P:endocytic recycling"/>
    <property type="evidence" value="ECO:0007669"/>
    <property type="project" value="TreeGrafter"/>
</dbReference>
<evidence type="ECO:0000259" key="4">
    <source>
        <dbReference type="PROSITE" id="PS50211"/>
    </source>
</evidence>